<dbReference type="AlphaFoldDB" id="A0A9D2UR41"/>
<evidence type="ECO:0000313" key="2">
    <source>
        <dbReference type="Proteomes" id="UP000787156"/>
    </source>
</evidence>
<proteinExistence type="predicted"/>
<dbReference type="EMBL" id="DYWX01000020">
    <property type="protein sequence ID" value="HJF26977.1"/>
    <property type="molecule type" value="Genomic_DNA"/>
</dbReference>
<reference evidence="1" key="1">
    <citation type="journal article" date="2021" name="PeerJ">
        <title>Extensive microbial diversity within the chicken gut microbiome revealed by metagenomics and culture.</title>
        <authorList>
            <person name="Gilroy R."/>
            <person name="Ravi A."/>
            <person name="Getino M."/>
            <person name="Pursley I."/>
            <person name="Horton D.L."/>
            <person name="Alikhan N.F."/>
            <person name="Baker D."/>
            <person name="Gharbi K."/>
            <person name="Hall N."/>
            <person name="Watson M."/>
            <person name="Adriaenssens E.M."/>
            <person name="Foster-Nyarko E."/>
            <person name="Jarju S."/>
            <person name="Secka A."/>
            <person name="Antonio M."/>
            <person name="Oren A."/>
            <person name="Chaudhuri R.R."/>
            <person name="La Ragione R."/>
            <person name="Hildebrand F."/>
            <person name="Pallen M.J."/>
        </authorList>
    </citation>
    <scope>NUCLEOTIDE SEQUENCE</scope>
    <source>
        <strain evidence="1">CHK135-1449</strain>
    </source>
</reference>
<comment type="caution">
    <text evidence="1">The sequence shown here is derived from an EMBL/GenBank/DDBJ whole genome shotgun (WGS) entry which is preliminary data.</text>
</comment>
<gene>
    <name evidence="1" type="ORF">K8V79_01750</name>
</gene>
<dbReference type="Proteomes" id="UP000787156">
    <property type="component" value="Unassembled WGS sequence"/>
</dbReference>
<reference evidence="1" key="2">
    <citation type="submission" date="2021-09" db="EMBL/GenBank/DDBJ databases">
        <authorList>
            <person name="Gilroy R."/>
        </authorList>
    </citation>
    <scope>NUCLEOTIDE SEQUENCE</scope>
    <source>
        <strain evidence="1">CHK135-1449</strain>
    </source>
</reference>
<name>A0A9D2UR41_ACILW</name>
<evidence type="ECO:0000313" key="1">
    <source>
        <dbReference type="EMBL" id="HJF26977.1"/>
    </source>
</evidence>
<sequence>MSELGELYLLKLYTTKPLTTKNTWKNLIFNGISKDERFKKFHTLGVLKKILSQQISVELQPQINTLIFEVLDEEVKVSSPERQKNIEYVIKRLKE</sequence>
<accession>A0A9D2UR41</accession>
<protein>
    <submittedName>
        <fullName evidence="1">Uncharacterized protein</fullName>
    </submittedName>
</protein>
<organism evidence="1 2">
    <name type="scientific">Acinetobacter lwoffii</name>
    <dbReference type="NCBI Taxonomy" id="28090"/>
    <lineage>
        <taxon>Bacteria</taxon>
        <taxon>Pseudomonadati</taxon>
        <taxon>Pseudomonadota</taxon>
        <taxon>Gammaproteobacteria</taxon>
        <taxon>Moraxellales</taxon>
        <taxon>Moraxellaceae</taxon>
        <taxon>Acinetobacter</taxon>
    </lineage>
</organism>